<feature type="domain" description="Flagellar assembly protein FliH/Type III secretion system HrpE" evidence="9">
    <location>
        <begin position="147"/>
        <end position="269"/>
    </location>
</feature>
<evidence type="ECO:0000256" key="5">
    <source>
        <dbReference type="ARBA" id="ARBA00022795"/>
    </source>
</evidence>
<evidence type="ECO:0000256" key="3">
    <source>
        <dbReference type="ARBA" id="ARBA00016507"/>
    </source>
</evidence>
<proteinExistence type="inferred from homology"/>
<gene>
    <name evidence="10" type="ORF">ENN98_06255</name>
</gene>
<evidence type="ECO:0000256" key="8">
    <source>
        <dbReference type="SAM" id="MobiDB-lite"/>
    </source>
</evidence>
<evidence type="ECO:0000256" key="7">
    <source>
        <dbReference type="ARBA" id="ARBA00023225"/>
    </source>
</evidence>
<dbReference type="InterPro" id="IPR051472">
    <property type="entry name" value="T3SS_Stator/FliH"/>
</dbReference>
<comment type="similarity">
    <text evidence="2">Belongs to the FliH family.</text>
</comment>
<name>A0A7C2XZW8_9BACT</name>
<feature type="region of interest" description="Disordered" evidence="8">
    <location>
        <begin position="293"/>
        <end position="314"/>
    </location>
</feature>
<evidence type="ECO:0000256" key="4">
    <source>
        <dbReference type="ARBA" id="ARBA00022448"/>
    </source>
</evidence>
<feature type="compositionally biased region" description="Low complexity" evidence="8">
    <location>
        <begin position="7"/>
        <end position="20"/>
    </location>
</feature>
<dbReference type="PANTHER" id="PTHR34982:SF1">
    <property type="entry name" value="FLAGELLAR ASSEMBLY PROTEIN FLIH"/>
    <property type="match status" value="1"/>
</dbReference>
<feature type="region of interest" description="Disordered" evidence="8">
    <location>
        <begin position="35"/>
        <end position="60"/>
    </location>
</feature>
<dbReference type="InterPro" id="IPR018035">
    <property type="entry name" value="Flagellar_FliH/T3SS_HrpE"/>
</dbReference>
<protein>
    <recommendedName>
        <fullName evidence="3">Flagellar assembly protein FliH</fullName>
    </recommendedName>
</protein>
<keyword evidence="7" id="KW-1006">Bacterial flagellum protein export</keyword>
<dbReference type="GO" id="GO:0015031">
    <property type="term" value="P:protein transport"/>
    <property type="evidence" value="ECO:0007669"/>
    <property type="project" value="UniProtKB-KW"/>
</dbReference>
<evidence type="ECO:0000256" key="6">
    <source>
        <dbReference type="ARBA" id="ARBA00022927"/>
    </source>
</evidence>
<organism evidence="10">
    <name type="scientific">Desulfurivibrio alkaliphilus</name>
    <dbReference type="NCBI Taxonomy" id="427923"/>
    <lineage>
        <taxon>Bacteria</taxon>
        <taxon>Pseudomonadati</taxon>
        <taxon>Thermodesulfobacteriota</taxon>
        <taxon>Desulfobulbia</taxon>
        <taxon>Desulfobulbales</taxon>
        <taxon>Desulfobulbaceae</taxon>
        <taxon>Desulfurivibrio</taxon>
    </lineage>
</organism>
<dbReference type="GO" id="GO:0005829">
    <property type="term" value="C:cytosol"/>
    <property type="evidence" value="ECO:0007669"/>
    <property type="project" value="TreeGrafter"/>
</dbReference>
<dbReference type="Gene3D" id="1.20.5.2950">
    <property type="match status" value="1"/>
</dbReference>
<feature type="region of interest" description="Disordered" evidence="8">
    <location>
        <begin position="119"/>
        <end position="140"/>
    </location>
</feature>
<dbReference type="AlphaFoldDB" id="A0A7C2XZW8"/>
<dbReference type="Pfam" id="PF02108">
    <property type="entry name" value="FliH"/>
    <property type="match status" value="1"/>
</dbReference>
<keyword evidence="5" id="KW-1005">Bacterial flagellum biogenesis</keyword>
<comment type="caution">
    <text evidence="10">The sequence shown here is derived from an EMBL/GenBank/DDBJ whole genome shotgun (WGS) entry which is preliminary data.</text>
</comment>
<accession>A0A7C2XZW8</accession>
<evidence type="ECO:0000256" key="2">
    <source>
        <dbReference type="ARBA" id="ARBA00006602"/>
    </source>
</evidence>
<evidence type="ECO:0000259" key="9">
    <source>
        <dbReference type="Pfam" id="PF02108"/>
    </source>
</evidence>
<dbReference type="Proteomes" id="UP000885986">
    <property type="component" value="Unassembled WGS sequence"/>
</dbReference>
<feature type="region of interest" description="Disordered" evidence="8">
    <location>
        <begin position="1"/>
        <end position="20"/>
    </location>
</feature>
<feature type="compositionally biased region" description="Polar residues" evidence="8">
    <location>
        <begin position="41"/>
        <end position="53"/>
    </location>
</feature>
<sequence length="314" mass="34508">MSRRPSRQLSRLPSAWSRRARSSCWWAAAGRMSLSKVSRMRPSNSGEQFTQLEATRKQKPPRAEEFIALVDLWQRKSPPAGEGGVTAAAVEDEAADPVEQARREAEKIVEAAKAEAARLREEAQRQGRAEGERQGRAAAEKEYAQRLGSLNKILKNLEEQRGAIVRRYREELLLLATTMTDRLVHHEISVNPAVIESCFRGAMEYVIENSLVKAHLNPDDFHRLKEAGLADPTLFGGKNRVQLVEDPAVAAGGCLLKSSFGEIDATLESCRDKLYQAVDRAFQAALIQEGAAVEEPLEPGETAGEGQGPDPVGS</sequence>
<dbReference type="EMBL" id="DSDS01000141">
    <property type="protein sequence ID" value="HET98279.1"/>
    <property type="molecule type" value="Genomic_DNA"/>
</dbReference>
<evidence type="ECO:0000256" key="1">
    <source>
        <dbReference type="ARBA" id="ARBA00003041"/>
    </source>
</evidence>
<dbReference type="PANTHER" id="PTHR34982">
    <property type="entry name" value="YOP PROTEINS TRANSLOCATION PROTEIN L"/>
    <property type="match status" value="1"/>
</dbReference>
<evidence type="ECO:0000313" key="10">
    <source>
        <dbReference type="EMBL" id="HET98279.1"/>
    </source>
</evidence>
<keyword evidence="6" id="KW-0653">Protein transport</keyword>
<reference evidence="10" key="1">
    <citation type="journal article" date="2020" name="mSystems">
        <title>Genome- and Community-Level Interaction Insights into Carbon Utilization and Element Cycling Functions of Hydrothermarchaeota in Hydrothermal Sediment.</title>
        <authorList>
            <person name="Zhou Z."/>
            <person name="Liu Y."/>
            <person name="Xu W."/>
            <person name="Pan J."/>
            <person name="Luo Z.H."/>
            <person name="Li M."/>
        </authorList>
    </citation>
    <scope>NUCLEOTIDE SEQUENCE [LARGE SCALE GENOMIC DNA]</scope>
    <source>
        <strain evidence="10">SpSt-1224</strain>
    </source>
</reference>
<comment type="function">
    <text evidence="1">Needed for flagellar regrowth and assembly.</text>
</comment>
<dbReference type="GO" id="GO:0044781">
    <property type="term" value="P:bacterial-type flagellum organization"/>
    <property type="evidence" value="ECO:0007669"/>
    <property type="project" value="UniProtKB-KW"/>
</dbReference>
<keyword evidence="4" id="KW-0813">Transport</keyword>